<dbReference type="EMBL" id="CP022385">
    <property type="protein sequence ID" value="ATA83722.1"/>
    <property type="molecule type" value="Genomic_DNA"/>
</dbReference>
<feature type="domain" description="SusD-like N-terminal" evidence="7">
    <location>
        <begin position="66"/>
        <end position="220"/>
    </location>
</feature>
<gene>
    <name evidence="9" type="ORF">CGC55_04000</name>
    <name evidence="8" type="ORF">CGC59_13135</name>
    <name evidence="10" type="ORF">NCTC11653_01245</name>
</gene>
<dbReference type="eggNOG" id="COG3637">
    <property type="taxonomic scope" value="Bacteria"/>
</dbReference>
<dbReference type="OrthoDB" id="5694214at2"/>
<dbReference type="SUPFAM" id="SSF48452">
    <property type="entry name" value="TPR-like"/>
    <property type="match status" value="1"/>
</dbReference>
<dbReference type="Proteomes" id="UP000217334">
    <property type="component" value="Chromosome"/>
</dbReference>
<name>A0A2A3N2F1_CAPSP</name>
<dbReference type="RefSeq" id="WP_002681464.1">
    <property type="nucleotide sequence ID" value="NZ_CAJPRX010000010.1"/>
</dbReference>
<keyword evidence="5" id="KW-0998">Cell outer membrane</keyword>
<dbReference type="STRING" id="553177.CAPSP0001_2610"/>
<dbReference type="Pfam" id="PF07980">
    <property type="entry name" value="SusD_RagB"/>
    <property type="match status" value="1"/>
</dbReference>
<evidence type="ECO:0000313" key="9">
    <source>
        <dbReference type="EMBL" id="ATA83722.1"/>
    </source>
</evidence>
<reference evidence="10 13" key="3">
    <citation type="submission" date="2018-06" db="EMBL/GenBank/DDBJ databases">
        <authorList>
            <consortium name="Pathogen Informatics"/>
            <person name="Doyle S."/>
        </authorList>
    </citation>
    <scope>NUCLEOTIDE SEQUENCE [LARGE SCALE GENOMIC DNA]</scope>
    <source>
        <strain evidence="10 13">NCTC11653</strain>
    </source>
</reference>
<keyword evidence="11" id="KW-1185">Reference proteome</keyword>
<proteinExistence type="inferred from homology"/>
<evidence type="ECO:0000256" key="2">
    <source>
        <dbReference type="ARBA" id="ARBA00006275"/>
    </source>
</evidence>
<dbReference type="Proteomes" id="UP000217301">
    <property type="component" value="Chromosome"/>
</dbReference>
<reference evidence="8" key="1">
    <citation type="journal article" date="2017" name="Genome Announc.">
        <title>Twelve Complete Reference Genomes of Clinical Isolates in the Capnocytophaga Genus.</title>
        <authorList>
            <person name="Villarma A."/>
            <person name="Gulvik C.A."/>
            <person name="Rowe L.A."/>
            <person name="Sheth M."/>
            <person name="Juieng P."/>
            <person name="Nicholson A.C."/>
            <person name="Loparev V.N."/>
            <person name="McQuiston J.R."/>
        </authorList>
    </citation>
    <scope>NUCLEOTIDE SEQUENCE</scope>
    <source>
        <strain evidence="8">H4486</strain>
        <strain evidence="9">KC1668</strain>
    </source>
</reference>
<dbReference type="Gene3D" id="1.25.40.390">
    <property type="match status" value="1"/>
</dbReference>
<evidence type="ECO:0000256" key="1">
    <source>
        <dbReference type="ARBA" id="ARBA00004442"/>
    </source>
</evidence>
<sequence length="557" mass="64085">MKTNYKLYTLVGLLGLSFTACELKEDLSSVYNKDNAYTTEENAQEGVNGIYRYLLGATHTSNFYINDMSTDDCYKEGIAFEIYNENGLSGNVELARCYNGNWQMIGCANTAIDNITMIPESRFKTADKKPELLAEARFMRAFAFYQLTNAFYRVPLITNGFYDSNANPTLATVDELDDQIEQDLLIAINNLPDQWSASEEGGNGRPTKGAAYGYLMRLYMRKAGRLREEGKDATAAWQAALTYADLVIASGKYALQTKVFDVFDPSKKETLNNNEIIFAIRASDKVPSGSSDLALYFTPWEYDMGWNNINMPLELYWKFHSDDQRLKELIVTSYDNVYGKPIKYVSPKLSEVGTLRNEASNPQIVENDAVYTKKYKYTKTGSYNYNTPNNLILLRYADVLLCKAEILNELNGPNQESVDLINKIRERAFENSTHNYTLANFPSKEELRSKLCDERLFELNMEGVRRVDLIRMGLWKDRLDTYMDTVKQKFEAKEANLNARRDPNKVPNPYDLSPQWKVYPKFSNPLKTYDKRRYYPIPGVYSNKYPDLQNNRSFREQ</sequence>
<dbReference type="GO" id="GO:0009279">
    <property type="term" value="C:cell outer membrane"/>
    <property type="evidence" value="ECO:0007669"/>
    <property type="project" value="UniProtKB-SubCell"/>
</dbReference>
<dbReference type="PROSITE" id="PS51257">
    <property type="entry name" value="PROKAR_LIPOPROTEIN"/>
    <property type="match status" value="1"/>
</dbReference>
<accession>A0A2A3N2F1</accession>
<dbReference type="AlphaFoldDB" id="A0A2A3N2F1"/>
<evidence type="ECO:0000313" key="13">
    <source>
        <dbReference type="Proteomes" id="UP000249902"/>
    </source>
</evidence>
<comment type="similarity">
    <text evidence="2">Belongs to the SusD family.</text>
</comment>
<evidence type="ECO:0000256" key="5">
    <source>
        <dbReference type="ARBA" id="ARBA00023237"/>
    </source>
</evidence>
<dbReference type="KEGG" id="cspu:CGC55_04000"/>
<evidence type="ECO:0000256" key="3">
    <source>
        <dbReference type="ARBA" id="ARBA00022729"/>
    </source>
</evidence>
<dbReference type="EMBL" id="CP022383">
    <property type="protein sequence ID" value="ATA80560.1"/>
    <property type="molecule type" value="Genomic_DNA"/>
</dbReference>
<comment type="subcellular location">
    <subcellularLocation>
        <location evidence="1">Cell outer membrane</location>
    </subcellularLocation>
</comment>
<dbReference type="CDD" id="cd08977">
    <property type="entry name" value="SusD"/>
    <property type="match status" value="1"/>
</dbReference>
<dbReference type="GeneID" id="78163424"/>
<keyword evidence="4" id="KW-0472">Membrane</keyword>
<reference evidence="11 12" key="2">
    <citation type="submission" date="2017-06" db="EMBL/GenBank/DDBJ databases">
        <title>Capnocytophaga spp. assemblies.</title>
        <authorList>
            <person name="Gulvik C.A."/>
        </authorList>
    </citation>
    <scope>NUCLEOTIDE SEQUENCE [LARGE SCALE GENOMIC DNA]</scope>
    <source>
        <strain evidence="12">H4486</strain>
        <strain evidence="11">KC1668</strain>
    </source>
</reference>
<feature type="domain" description="RagB/SusD" evidence="6">
    <location>
        <begin position="314"/>
        <end position="551"/>
    </location>
</feature>
<dbReference type="Proteomes" id="UP000249902">
    <property type="component" value="Unassembled WGS sequence"/>
</dbReference>
<organism evidence="8 12">
    <name type="scientific">Capnocytophaga sputigena</name>
    <dbReference type="NCBI Taxonomy" id="1019"/>
    <lineage>
        <taxon>Bacteria</taxon>
        <taxon>Pseudomonadati</taxon>
        <taxon>Bacteroidota</taxon>
        <taxon>Flavobacteriia</taxon>
        <taxon>Flavobacteriales</taxon>
        <taxon>Flavobacteriaceae</taxon>
        <taxon>Capnocytophaga</taxon>
    </lineage>
</organism>
<evidence type="ECO:0000313" key="10">
    <source>
        <dbReference type="EMBL" id="SQA75346.1"/>
    </source>
</evidence>
<evidence type="ECO:0000313" key="12">
    <source>
        <dbReference type="Proteomes" id="UP000217334"/>
    </source>
</evidence>
<keyword evidence="3" id="KW-0732">Signal</keyword>
<evidence type="ECO:0000259" key="6">
    <source>
        <dbReference type="Pfam" id="PF07980"/>
    </source>
</evidence>
<protein>
    <submittedName>
        <fullName evidence="8 10">SusD family</fullName>
    </submittedName>
</protein>
<dbReference type="InterPro" id="IPR011990">
    <property type="entry name" value="TPR-like_helical_dom_sf"/>
</dbReference>
<evidence type="ECO:0000313" key="8">
    <source>
        <dbReference type="EMBL" id="ATA80560.1"/>
    </source>
</evidence>
<dbReference type="InterPro" id="IPR033985">
    <property type="entry name" value="SusD-like_N"/>
</dbReference>
<dbReference type="Pfam" id="PF14322">
    <property type="entry name" value="SusD-like_3"/>
    <property type="match status" value="1"/>
</dbReference>
<evidence type="ECO:0000259" key="7">
    <source>
        <dbReference type="Pfam" id="PF14322"/>
    </source>
</evidence>
<dbReference type="InterPro" id="IPR012944">
    <property type="entry name" value="SusD_RagB_dom"/>
</dbReference>
<evidence type="ECO:0000313" key="11">
    <source>
        <dbReference type="Proteomes" id="UP000217301"/>
    </source>
</evidence>
<dbReference type="EMBL" id="UAVP01000007">
    <property type="protein sequence ID" value="SQA75346.1"/>
    <property type="molecule type" value="Genomic_DNA"/>
</dbReference>
<evidence type="ECO:0000256" key="4">
    <source>
        <dbReference type="ARBA" id="ARBA00023136"/>
    </source>
</evidence>